<evidence type="ECO:0000259" key="2">
    <source>
        <dbReference type="Pfam" id="PF03807"/>
    </source>
</evidence>
<evidence type="ECO:0000256" key="1">
    <source>
        <dbReference type="SAM" id="MobiDB-lite"/>
    </source>
</evidence>
<dbReference type="InterPro" id="IPR028939">
    <property type="entry name" value="P5C_Rdtase_cat_N"/>
</dbReference>
<evidence type="ECO:0000313" key="4">
    <source>
        <dbReference type="Proteomes" id="UP000266841"/>
    </source>
</evidence>
<name>K0SWN3_THAOC</name>
<dbReference type="eggNOG" id="ENOG502SERN">
    <property type="taxonomic scope" value="Eukaryota"/>
</dbReference>
<organism evidence="3 4">
    <name type="scientific">Thalassiosira oceanica</name>
    <name type="common">Marine diatom</name>
    <dbReference type="NCBI Taxonomy" id="159749"/>
    <lineage>
        <taxon>Eukaryota</taxon>
        <taxon>Sar</taxon>
        <taxon>Stramenopiles</taxon>
        <taxon>Ochrophyta</taxon>
        <taxon>Bacillariophyta</taxon>
        <taxon>Coscinodiscophyceae</taxon>
        <taxon>Thalassiosirophycidae</taxon>
        <taxon>Thalassiosirales</taxon>
        <taxon>Thalassiosiraceae</taxon>
        <taxon>Thalassiosira</taxon>
    </lineage>
</organism>
<gene>
    <name evidence="3" type="ORF">THAOC_13746</name>
</gene>
<dbReference type="Proteomes" id="UP000266841">
    <property type="component" value="Unassembled WGS sequence"/>
</dbReference>
<dbReference type="InterPro" id="IPR036291">
    <property type="entry name" value="NAD(P)-bd_dom_sf"/>
</dbReference>
<keyword evidence="4" id="KW-1185">Reference proteome</keyword>
<dbReference type="Pfam" id="PF03807">
    <property type="entry name" value="F420_oxidored"/>
    <property type="match status" value="1"/>
</dbReference>
<feature type="region of interest" description="Disordered" evidence="1">
    <location>
        <begin position="1"/>
        <end position="23"/>
    </location>
</feature>
<accession>K0SWN3</accession>
<proteinExistence type="predicted"/>
<dbReference type="Gene3D" id="3.40.50.720">
    <property type="entry name" value="NAD(P)-binding Rossmann-like Domain"/>
    <property type="match status" value="1"/>
</dbReference>
<dbReference type="EMBL" id="AGNL01015886">
    <property type="protein sequence ID" value="EJK65396.1"/>
    <property type="molecule type" value="Genomic_DNA"/>
</dbReference>
<dbReference type="OMA" id="VHLCAAW"/>
<dbReference type="SUPFAM" id="SSF51735">
    <property type="entry name" value="NAD(P)-binding Rossmann-fold domains"/>
    <property type="match status" value="1"/>
</dbReference>
<reference evidence="3 4" key="1">
    <citation type="journal article" date="2012" name="Genome Biol.">
        <title>Genome and low-iron response of an oceanic diatom adapted to chronic iron limitation.</title>
        <authorList>
            <person name="Lommer M."/>
            <person name="Specht M."/>
            <person name="Roy A.S."/>
            <person name="Kraemer L."/>
            <person name="Andreson R."/>
            <person name="Gutowska M.A."/>
            <person name="Wolf J."/>
            <person name="Bergner S.V."/>
            <person name="Schilhabel M.B."/>
            <person name="Klostermeier U.C."/>
            <person name="Beiko R.G."/>
            <person name="Rosenstiel P."/>
            <person name="Hippler M."/>
            <person name="Laroche J."/>
        </authorList>
    </citation>
    <scope>NUCLEOTIDE SEQUENCE [LARGE SCALE GENOMIC DNA]</scope>
    <source>
        <strain evidence="3 4">CCMP1005</strain>
    </source>
</reference>
<comment type="caution">
    <text evidence="3">The sequence shown here is derived from an EMBL/GenBank/DDBJ whole genome shotgun (WGS) entry which is preliminary data.</text>
</comment>
<dbReference type="AlphaFoldDB" id="K0SWN3"/>
<dbReference type="OrthoDB" id="435038at2759"/>
<evidence type="ECO:0000313" key="3">
    <source>
        <dbReference type="EMBL" id="EJK65396.1"/>
    </source>
</evidence>
<feature type="domain" description="Pyrroline-5-carboxylate reductase catalytic N-terminal" evidence="2">
    <location>
        <begin position="24"/>
        <end position="145"/>
    </location>
</feature>
<protein>
    <recommendedName>
        <fullName evidence="2">Pyrroline-5-carboxylate reductase catalytic N-terminal domain-containing protein</fullName>
    </recommendedName>
</protein>
<feature type="compositionally biased region" description="Basic and acidic residues" evidence="1">
    <location>
        <begin position="14"/>
        <end position="23"/>
    </location>
</feature>
<sequence>MGKSDAPGPWASRPADRPRDELPKISVIGGTGRMGVHLCAAWAEAGYTVTMCSRSKGKAQEIVNELLAGKGYQRRVTGLNAGQGDYCVPPCDAKDWRLKAGDNGTAAEADLIVLGTMYEKAWPILEEIAPIIRGKGKKILDMTNPFMARPDGFGAGLPKEGPQAGILIHKSRLDDPTCQWVGAYKHVLWTLILPTGPKNPGRPDIEVFGDPGAVSDVVELIYRHGWRPIVRGALEVAPDYEGGKISFGKLWHNIRKECMQGEKLSVGW</sequence>